<proteinExistence type="predicted"/>
<feature type="transmembrane region" description="Helical" evidence="1">
    <location>
        <begin position="189"/>
        <end position="217"/>
    </location>
</feature>
<keyword evidence="1" id="KW-1133">Transmembrane helix</keyword>
<feature type="transmembrane region" description="Helical" evidence="1">
    <location>
        <begin position="280"/>
        <end position="297"/>
    </location>
</feature>
<feature type="transmembrane region" description="Helical" evidence="1">
    <location>
        <begin position="309"/>
        <end position="325"/>
    </location>
</feature>
<organism evidence="2 3">
    <name type="scientific">Ruegeria meonggei</name>
    <dbReference type="NCBI Taxonomy" id="1446476"/>
    <lineage>
        <taxon>Bacteria</taxon>
        <taxon>Pseudomonadati</taxon>
        <taxon>Pseudomonadota</taxon>
        <taxon>Alphaproteobacteria</taxon>
        <taxon>Rhodobacterales</taxon>
        <taxon>Roseobacteraceae</taxon>
        <taxon>Ruegeria</taxon>
    </lineage>
</organism>
<dbReference type="InterPro" id="IPR002798">
    <property type="entry name" value="SpoIIM-like"/>
</dbReference>
<feature type="transmembrane region" description="Helical" evidence="1">
    <location>
        <begin position="229"/>
        <end position="260"/>
    </location>
</feature>
<dbReference type="EMBL" id="FWFP01000016">
    <property type="protein sequence ID" value="SLN75443.1"/>
    <property type="molecule type" value="Genomic_DNA"/>
</dbReference>
<evidence type="ECO:0000256" key="1">
    <source>
        <dbReference type="SAM" id="Phobius"/>
    </source>
</evidence>
<sequence length="331" mass="36390">MSDSEMIRSARFRQEREADWQKLAALVTKAETQGMHRMSFQEARDLADLYRQATTSLSIAREISLDRGLLEYLEALTSRAYLSTYAPQQRLGGILHRFLTSGGPQAMRSSWRIVLFGMLCMAAGAVAGYFFYLENPEWFYVFMPPDLSGGRGPDASTEFLRAQIYGDEGPEGLGGFATYLFSHNTRVAIFAFGLGAFLCAPSIMLTFYNGIIVGVFFGLHVDRNLGWDLFGWLSIHGVTELSAICIACAGGLKLGLAVLFPGNRTRSLALREAGHDAVKLALVAALMLVVAALLEGFGRQLVQDQNARIAIGWGVGALWMLWFLLGGRKHA</sequence>
<dbReference type="Pfam" id="PF01944">
    <property type="entry name" value="SpoIIM"/>
    <property type="match status" value="1"/>
</dbReference>
<keyword evidence="1" id="KW-0812">Transmembrane</keyword>
<protein>
    <recommendedName>
        <fullName evidence="4">Stage II sporulation protein M</fullName>
    </recommendedName>
</protein>
<reference evidence="3" key="1">
    <citation type="submission" date="2017-03" db="EMBL/GenBank/DDBJ databases">
        <authorList>
            <person name="Rodrigo-Torres L."/>
            <person name="Arahal R.D."/>
            <person name="Lucena T."/>
        </authorList>
    </citation>
    <scope>NUCLEOTIDE SEQUENCE [LARGE SCALE GENOMIC DNA]</scope>
    <source>
        <strain evidence="3">CECT 8411</strain>
    </source>
</reference>
<gene>
    <name evidence="2" type="ORF">RUM8411_04199</name>
</gene>
<accession>A0A1X7ACA6</accession>
<dbReference type="Proteomes" id="UP000193778">
    <property type="component" value="Unassembled WGS sequence"/>
</dbReference>
<evidence type="ECO:0000313" key="3">
    <source>
        <dbReference type="Proteomes" id="UP000193778"/>
    </source>
</evidence>
<evidence type="ECO:0000313" key="2">
    <source>
        <dbReference type="EMBL" id="SLN75443.1"/>
    </source>
</evidence>
<keyword evidence="1" id="KW-0472">Membrane</keyword>
<feature type="transmembrane region" description="Helical" evidence="1">
    <location>
        <begin position="113"/>
        <end position="133"/>
    </location>
</feature>
<dbReference type="OrthoDB" id="7699993at2"/>
<dbReference type="RefSeq" id="WP_085824645.1">
    <property type="nucleotide sequence ID" value="NZ_FWFP01000016.1"/>
</dbReference>
<keyword evidence="3" id="KW-1185">Reference proteome</keyword>
<dbReference type="AlphaFoldDB" id="A0A1X7ACA6"/>
<dbReference type="PANTHER" id="PTHR35337">
    <property type="entry name" value="SLR1478 PROTEIN"/>
    <property type="match status" value="1"/>
</dbReference>
<evidence type="ECO:0008006" key="4">
    <source>
        <dbReference type="Google" id="ProtNLM"/>
    </source>
</evidence>
<name>A0A1X7ACA6_9RHOB</name>
<dbReference type="PANTHER" id="PTHR35337:SF1">
    <property type="entry name" value="SLR1478 PROTEIN"/>
    <property type="match status" value="1"/>
</dbReference>